<proteinExistence type="predicted"/>
<name>A0A0D1WZQ8_EXOME</name>
<reference evidence="1 2" key="1">
    <citation type="submission" date="2015-01" db="EMBL/GenBank/DDBJ databases">
        <title>The Genome Sequence of Exophiala mesophila CBS40295.</title>
        <authorList>
            <consortium name="The Broad Institute Genomics Platform"/>
            <person name="Cuomo C."/>
            <person name="de Hoog S."/>
            <person name="Gorbushina A."/>
            <person name="Stielow B."/>
            <person name="Teixiera M."/>
            <person name="Abouelleil A."/>
            <person name="Chapman S.B."/>
            <person name="Priest M."/>
            <person name="Young S.K."/>
            <person name="Wortman J."/>
            <person name="Nusbaum C."/>
            <person name="Birren B."/>
        </authorList>
    </citation>
    <scope>NUCLEOTIDE SEQUENCE [LARGE SCALE GENOMIC DNA]</scope>
    <source>
        <strain evidence="1 2">CBS 40295</strain>
    </source>
</reference>
<organism evidence="1 2">
    <name type="scientific">Exophiala mesophila</name>
    <name type="common">Black yeast-like fungus</name>
    <dbReference type="NCBI Taxonomy" id="212818"/>
    <lineage>
        <taxon>Eukaryota</taxon>
        <taxon>Fungi</taxon>
        <taxon>Dikarya</taxon>
        <taxon>Ascomycota</taxon>
        <taxon>Pezizomycotina</taxon>
        <taxon>Eurotiomycetes</taxon>
        <taxon>Chaetothyriomycetidae</taxon>
        <taxon>Chaetothyriales</taxon>
        <taxon>Herpotrichiellaceae</taxon>
        <taxon>Exophiala</taxon>
    </lineage>
</organism>
<sequence>MQVVPHDNSRLRIGLMVHCQWLKLVEIAHDTKSMGSNAEEVPSGSPDVGTLRGTRQLFLFTIRGLSQPSMLSMKRICGGRFQNGIRHRSGHLGHYQATQEVKIFKVRVCVTKG</sequence>
<dbReference type="HOGENOM" id="CLU_2133534_0_0_1"/>
<keyword evidence="2" id="KW-1185">Reference proteome</keyword>
<dbReference type="AlphaFoldDB" id="A0A0D1WZQ8"/>
<dbReference type="Proteomes" id="UP000054302">
    <property type="component" value="Unassembled WGS sequence"/>
</dbReference>
<accession>A0A0D1WZQ8</accession>
<gene>
    <name evidence="1" type="ORF">PV10_02704</name>
</gene>
<dbReference type="VEuPathDB" id="FungiDB:PV10_02704"/>
<protein>
    <submittedName>
        <fullName evidence="1">Uncharacterized protein</fullName>
    </submittedName>
</protein>
<evidence type="ECO:0000313" key="2">
    <source>
        <dbReference type="Proteomes" id="UP000054302"/>
    </source>
</evidence>
<dbReference type="GeneID" id="27320549"/>
<dbReference type="EMBL" id="KN847521">
    <property type="protein sequence ID" value="KIV94995.1"/>
    <property type="molecule type" value="Genomic_DNA"/>
</dbReference>
<dbReference type="RefSeq" id="XP_016226569.1">
    <property type="nucleotide sequence ID" value="XM_016367051.1"/>
</dbReference>
<evidence type="ECO:0000313" key="1">
    <source>
        <dbReference type="EMBL" id="KIV94995.1"/>
    </source>
</evidence>